<dbReference type="EMBL" id="JACJTU010000005">
    <property type="protein sequence ID" value="MBD2733712.1"/>
    <property type="molecule type" value="Genomic_DNA"/>
</dbReference>
<dbReference type="Proteomes" id="UP000637383">
    <property type="component" value="Unassembled WGS sequence"/>
</dbReference>
<keyword evidence="2" id="KW-1185">Reference proteome</keyword>
<comment type="caution">
    <text evidence="1">The sequence shown here is derived from an EMBL/GenBank/DDBJ whole genome shotgun (WGS) entry which is preliminary data.</text>
</comment>
<name>A0ABR8K2R1_9NOSO</name>
<protein>
    <recommendedName>
        <fullName evidence="3">GlxA family transcriptional regulator</fullName>
    </recommendedName>
</protein>
<accession>A0ABR8K2R1</accession>
<evidence type="ECO:0008006" key="3">
    <source>
        <dbReference type="Google" id="ProtNLM"/>
    </source>
</evidence>
<organism evidence="1 2">
    <name type="scientific">Nostoc paludosum FACHB-159</name>
    <dbReference type="NCBI Taxonomy" id="2692908"/>
    <lineage>
        <taxon>Bacteria</taxon>
        <taxon>Bacillati</taxon>
        <taxon>Cyanobacteriota</taxon>
        <taxon>Cyanophyceae</taxon>
        <taxon>Nostocales</taxon>
        <taxon>Nostocaceae</taxon>
        <taxon>Nostoc</taxon>
    </lineage>
</organism>
<proteinExistence type="predicted"/>
<gene>
    <name evidence="1" type="ORF">H6H03_07265</name>
</gene>
<evidence type="ECO:0000313" key="1">
    <source>
        <dbReference type="EMBL" id="MBD2733712.1"/>
    </source>
</evidence>
<sequence>MTSKLTLVLLMDTALEALTCACEIIKRFSQEDSEIDFISSPVVIWQGVGSGNILFESNLV</sequence>
<dbReference type="RefSeq" id="WP_190954453.1">
    <property type="nucleotide sequence ID" value="NZ_JACJTU010000005.1"/>
</dbReference>
<evidence type="ECO:0000313" key="2">
    <source>
        <dbReference type="Proteomes" id="UP000637383"/>
    </source>
</evidence>
<reference evidence="1 2" key="1">
    <citation type="journal article" date="2020" name="ISME J.">
        <title>Comparative genomics reveals insights into cyanobacterial evolution and habitat adaptation.</title>
        <authorList>
            <person name="Chen M.Y."/>
            <person name="Teng W.K."/>
            <person name="Zhao L."/>
            <person name="Hu C.X."/>
            <person name="Zhou Y.K."/>
            <person name="Han B.P."/>
            <person name="Song L.R."/>
            <person name="Shu W.S."/>
        </authorList>
    </citation>
    <scope>NUCLEOTIDE SEQUENCE [LARGE SCALE GENOMIC DNA]</scope>
    <source>
        <strain evidence="1 2">FACHB-159</strain>
    </source>
</reference>